<proteinExistence type="predicted"/>
<keyword evidence="3" id="KW-1185">Reference proteome</keyword>
<feature type="compositionally biased region" description="Polar residues" evidence="1">
    <location>
        <begin position="1"/>
        <end position="20"/>
    </location>
</feature>
<feature type="region of interest" description="Disordered" evidence="1">
    <location>
        <begin position="243"/>
        <end position="318"/>
    </location>
</feature>
<evidence type="ECO:0000313" key="2">
    <source>
        <dbReference type="EMBL" id="WVZ62505.1"/>
    </source>
</evidence>
<gene>
    <name evidence="2" type="ORF">U9M48_012250</name>
</gene>
<reference evidence="2 3" key="1">
    <citation type="submission" date="2024-02" db="EMBL/GenBank/DDBJ databases">
        <title>High-quality chromosome-scale genome assembly of Pensacola bahiagrass (Paspalum notatum Flugge var. saurae).</title>
        <authorList>
            <person name="Vega J.M."/>
            <person name="Podio M."/>
            <person name="Orjuela J."/>
            <person name="Siena L.A."/>
            <person name="Pessino S.C."/>
            <person name="Combes M.C."/>
            <person name="Mariac C."/>
            <person name="Albertini E."/>
            <person name="Pupilli F."/>
            <person name="Ortiz J.P.A."/>
            <person name="Leblanc O."/>
        </authorList>
    </citation>
    <scope>NUCLEOTIDE SEQUENCE [LARGE SCALE GENOMIC DNA]</scope>
    <source>
        <strain evidence="2">R1</strain>
        <tissue evidence="2">Leaf</tissue>
    </source>
</reference>
<evidence type="ECO:0000256" key="1">
    <source>
        <dbReference type="SAM" id="MobiDB-lite"/>
    </source>
</evidence>
<feature type="compositionally biased region" description="Basic and acidic residues" evidence="1">
    <location>
        <begin position="250"/>
        <end position="268"/>
    </location>
</feature>
<accession>A0AAQ3SX36</accession>
<feature type="region of interest" description="Disordered" evidence="1">
    <location>
        <begin position="1"/>
        <end position="134"/>
    </location>
</feature>
<name>A0AAQ3SX36_PASNO</name>
<feature type="compositionally biased region" description="Polar residues" evidence="1">
    <location>
        <begin position="56"/>
        <end position="65"/>
    </location>
</feature>
<dbReference type="AlphaFoldDB" id="A0AAQ3SX36"/>
<feature type="compositionally biased region" description="Low complexity" evidence="1">
    <location>
        <begin position="120"/>
        <end position="130"/>
    </location>
</feature>
<dbReference type="EMBL" id="CP144747">
    <property type="protein sequence ID" value="WVZ62505.1"/>
    <property type="molecule type" value="Genomic_DNA"/>
</dbReference>
<dbReference type="Proteomes" id="UP001341281">
    <property type="component" value="Chromosome 03"/>
</dbReference>
<organism evidence="2 3">
    <name type="scientific">Paspalum notatum var. saurae</name>
    <dbReference type="NCBI Taxonomy" id="547442"/>
    <lineage>
        <taxon>Eukaryota</taxon>
        <taxon>Viridiplantae</taxon>
        <taxon>Streptophyta</taxon>
        <taxon>Embryophyta</taxon>
        <taxon>Tracheophyta</taxon>
        <taxon>Spermatophyta</taxon>
        <taxon>Magnoliopsida</taxon>
        <taxon>Liliopsida</taxon>
        <taxon>Poales</taxon>
        <taxon>Poaceae</taxon>
        <taxon>PACMAD clade</taxon>
        <taxon>Panicoideae</taxon>
        <taxon>Andropogonodae</taxon>
        <taxon>Paspaleae</taxon>
        <taxon>Paspalinae</taxon>
        <taxon>Paspalum</taxon>
    </lineage>
</organism>
<evidence type="ECO:0000313" key="3">
    <source>
        <dbReference type="Proteomes" id="UP001341281"/>
    </source>
</evidence>
<protein>
    <submittedName>
        <fullName evidence="2">Uncharacterized protein</fullName>
    </submittedName>
</protein>
<feature type="compositionally biased region" description="Low complexity" evidence="1">
    <location>
        <begin position="30"/>
        <end position="44"/>
    </location>
</feature>
<sequence>MLCSTTSRQVPTSASTATHSTGRHARESARTPALAPTEAATLAAMVRRARRPSRTAAGTRSTSPDMSAAWLVSTAAADPDRPMDTPTSAAASAGASFMPSPTISVGPARALRSPTRRTLSSGRSPAWSSSRTPPSCSCARFAAAALSPVRSTDLMPMDRSCLIASAAPVRQSSESEKTPTRSPSQITWPVVDTPSLLLRPASSELAQFNLVPDHTERADAELPSGDGPGLVERGDPDLAQRLKNAASLDEQPHPGLPEERAEGGDRRREHQRARARAHQQHQGQPEPVLQVTSSQQQWHEHHPGSKNHHGCKRSTVLG</sequence>
<feature type="region of interest" description="Disordered" evidence="1">
    <location>
        <begin position="167"/>
        <end position="187"/>
    </location>
</feature>
<dbReference type="AntiFam" id="ANF00076">
    <property type="entry name" value="Shadow ORF (opposite copA)"/>
</dbReference>
<feature type="compositionally biased region" description="Basic residues" evidence="1">
    <location>
        <begin position="269"/>
        <end position="279"/>
    </location>
</feature>